<keyword evidence="5" id="KW-1185">Reference proteome</keyword>
<dbReference type="Proteomes" id="UP000540412">
    <property type="component" value="Unassembled WGS sequence"/>
</dbReference>
<evidence type="ECO:0000256" key="1">
    <source>
        <dbReference type="ARBA" id="ARBA00022450"/>
    </source>
</evidence>
<evidence type="ECO:0000259" key="3">
    <source>
        <dbReference type="PROSITE" id="PS50075"/>
    </source>
</evidence>
<evidence type="ECO:0000313" key="4">
    <source>
        <dbReference type="EMBL" id="MBB5916011.1"/>
    </source>
</evidence>
<proteinExistence type="predicted"/>
<dbReference type="Pfam" id="PF00550">
    <property type="entry name" value="PP-binding"/>
    <property type="match status" value="1"/>
</dbReference>
<sequence length="88" mass="9735">MSIAAEIQQDILEYLESHYGIEPEEIHGHSTLTSLGVDSLGLIAIADMVKKNYGIELDDERIAAVRTFRDFTELLERKLASGQSNTGV</sequence>
<dbReference type="InterPro" id="IPR036736">
    <property type="entry name" value="ACP-like_sf"/>
</dbReference>
<dbReference type="EMBL" id="JACHIT010000002">
    <property type="protein sequence ID" value="MBB5916011.1"/>
    <property type="molecule type" value="Genomic_DNA"/>
</dbReference>
<evidence type="ECO:0000256" key="2">
    <source>
        <dbReference type="ARBA" id="ARBA00022553"/>
    </source>
</evidence>
<dbReference type="PROSITE" id="PS50075">
    <property type="entry name" value="CARRIER"/>
    <property type="match status" value="1"/>
</dbReference>
<dbReference type="InterPro" id="IPR006162">
    <property type="entry name" value="Ppantetheine_attach_site"/>
</dbReference>
<name>A0A7W9PH93_9NOCA</name>
<evidence type="ECO:0000313" key="5">
    <source>
        <dbReference type="Proteomes" id="UP000540412"/>
    </source>
</evidence>
<dbReference type="AlphaFoldDB" id="A0A7W9PH93"/>
<dbReference type="SUPFAM" id="SSF47336">
    <property type="entry name" value="ACP-like"/>
    <property type="match status" value="1"/>
</dbReference>
<reference evidence="4 5" key="1">
    <citation type="submission" date="2020-08" db="EMBL/GenBank/DDBJ databases">
        <title>Sequencing the genomes of 1000 actinobacteria strains.</title>
        <authorList>
            <person name="Klenk H.-P."/>
        </authorList>
    </citation>
    <scope>NUCLEOTIDE SEQUENCE [LARGE SCALE GENOMIC DNA]</scope>
    <source>
        <strain evidence="4 5">DSM 43582</strain>
    </source>
</reference>
<protein>
    <submittedName>
        <fullName evidence="4">Acyl carrier protein</fullName>
    </submittedName>
</protein>
<organism evidence="4 5">
    <name type="scientific">Nocardia transvalensis</name>
    <dbReference type="NCBI Taxonomy" id="37333"/>
    <lineage>
        <taxon>Bacteria</taxon>
        <taxon>Bacillati</taxon>
        <taxon>Actinomycetota</taxon>
        <taxon>Actinomycetes</taxon>
        <taxon>Mycobacteriales</taxon>
        <taxon>Nocardiaceae</taxon>
        <taxon>Nocardia</taxon>
    </lineage>
</organism>
<comment type="caution">
    <text evidence="4">The sequence shown here is derived from an EMBL/GenBank/DDBJ whole genome shotgun (WGS) entry which is preliminary data.</text>
</comment>
<dbReference type="RefSeq" id="WP_040748638.1">
    <property type="nucleotide sequence ID" value="NZ_JACHIT010000002.1"/>
</dbReference>
<feature type="domain" description="Carrier" evidence="3">
    <location>
        <begin position="2"/>
        <end position="79"/>
    </location>
</feature>
<dbReference type="Gene3D" id="1.10.1200.10">
    <property type="entry name" value="ACP-like"/>
    <property type="match status" value="1"/>
</dbReference>
<keyword evidence="2" id="KW-0597">Phosphoprotein</keyword>
<accession>A0A7W9PH93</accession>
<gene>
    <name evidence="4" type="ORF">BJY24_004923</name>
</gene>
<dbReference type="PROSITE" id="PS00012">
    <property type="entry name" value="PHOSPHOPANTETHEINE"/>
    <property type="match status" value="1"/>
</dbReference>
<dbReference type="InterPro" id="IPR009081">
    <property type="entry name" value="PP-bd_ACP"/>
</dbReference>
<keyword evidence="1" id="KW-0596">Phosphopantetheine</keyword>